<feature type="domain" description="Sulfotransferase" evidence="4">
    <location>
        <begin position="45"/>
        <end position="300"/>
    </location>
</feature>
<dbReference type="GO" id="GO:0008146">
    <property type="term" value="F:sulfotransferase activity"/>
    <property type="evidence" value="ECO:0007669"/>
    <property type="project" value="EnsemblMetazoa"/>
</dbReference>
<accession>B4NML8</accession>
<dbReference type="eggNOG" id="KOG1584">
    <property type="taxonomic scope" value="Eukaryota"/>
</dbReference>
<dbReference type="FunCoup" id="B4NML8">
    <property type="interactions" value="32"/>
</dbReference>
<comment type="similarity">
    <text evidence="1">Belongs to the sulfotransferase 1 family.</text>
</comment>
<dbReference type="Gene3D" id="3.40.50.300">
    <property type="entry name" value="P-loop containing nucleotide triphosphate hydrolases"/>
    <property type="match status" value="1"/>
</dbReference>
<reference evidence="5 6" key="1">
    <citation type="journal article" date="2007" name="Nature">
        <title>Evolution of genes and genomes on the Drosophila phylogeny.</title>
        <authorList>
            <consortium name="Drosophila 12 Genomes Consortium"/>
            <person name="Clark A.G."/>
            <person name="Eisen M.B."/>
            <person name="Smith D.R."/>
            <person name="Bergman C.M."/>
            <person name="Oliver B."/>
            <person name="Markow T.A."/>
            <person name="Kaufman T.C."/>
            <person name="Kellis M."/>
            <person name="Gelbart W."/>
            <person name="Iyer V.N."/>
            <person name="Pollard D.A."/>
            <person name="Sackton T.B."/>
            <person name="Larracuente A.M."/>
            <person name="Singh N.D."/>
            <person name="Abad J.P."/>
            <person name="Abt D.N."/>
            <person name="Adryan B."/>
            <person name="Aguade M."/>
            <person name="Akashi H."/>
            <person name="Anderson W.W."/>
            <person name="Aquadro C.F."/>
            <person name="Ardell D.H."/>
            <person name="Arguello R."/>
            <person name="Artieri C.G."/>
            <person name="Barbash D.A."/>
            <person name="Barker D."/>
            <person name="Barsanti P."/>
            <person name="Batterham P."/>
            <person name="Batzoglou S."/>
            <person name="Begun D."/>
            <person name="Bhutkar A."/>
            <person name="Blanco E."/>
            <person name="Bosak S.A."/>
            <person name="Bradley R.K."/>
            <person name="Brand A.D."/>
            <person name="Brent M.R."/>
            <person name="Brooks A.N."/>
            <person name="Brown R.H."/>
            <person name="Butlin R.K."/>
            <person name="Caggese C."/>
            <person name="Calvi B.R."/>
            <person name="Bernardo de Carvalho A."/>
            <person name="Caspi A."/>
            <person name="Castrezana S."/>
            <person name="Celniker S.E."/>
            <person name="Chang J.L."/>
            <person name="Chapple C."/>
            <person name="Chatterji S."/>
            <person name="Chinwalla A."/>
            <person name="Civetta A."/>
            <person name="Clifton S.W."/>
            <person name="Comeron J.M."/>
            <person name="Costello J.C."/>
            <person name="Coyne J.A."/>
            <person name="Daub J."/>
            <person name="David R.G."/>
            <person name="Delcher A.L."/>
            <person name="Delehaunty K."/>
            <person name="Do C.B."/>
            <person name="Ebling H."/>
            <person name="Edwards K."/>
            <person name="Eickbush T."/>
            <person name="Evans J.D."/>
            <person name="Filipski A."/>
            <person name="Findeiss S."/>
            <person name="Freyhult E."/>
            <person name="Fulton L."/>
            <person name="Fulton R."/>
            <person name="Garcia A.C."/>
            <person name="Gardiner A."/>
            <person name="Garfield D.A."/>
            <person name="Garvin B.E."/>
            <person name="Gibson G."/>
            <person name="Gilbert D."/>
            <person name="Gnerre S."/>
            <person name="Godfrey J."/>
            <person name="Good R."/>
            <person name="Gotea V."/>
            <person name="Gravely B."/>
            <person name="Greenberg A.J."/>
            <person name="Griffiths-Jones S."/>
            <person name="Gross S."/>
            <person name="Guigo R."/>
            <person name="Gustafson E.A."/>
            <person name="Haerty W."/>
            <person name="Hahn M.W."/>
            <person name="Halligan D.L."/>
            <person name="Halpern A.L."/>
            <person name="Halter G.M."/>
            <person name="Han M.V."/>
            <person name="Heger A."/>
            <person name="Hillier L."/>
            <person name="Hinrichs A.S."/>
            <person name="Holmes I."/>
            <person name="Hoskins R.A."/>
            <person name="Hubisz M.J."/>
            <person name="Hultmark D."/>
            <person name="Huntley M.A."/>
            <person name="Jaffe D.B."/>
            <person name="Jagadeeshan S."/>
            <person name="Jeck W.R."/>
            <person name="Johnson J."/>
            <person name="Jones C.D."/>
            <person name="Jordan W.C."/>
            <person name="Karpen G.H."/>
            <person name="Kataoka E."/>
            <person name="Keightley P.D."/>
            <person name="Kheradpour P."/>
            <person name="Kirkness E.F."/>
            <person name="Koerich L.B."/>
            <person name="Kristiansen K."/>
            <person name="Kudrna D."/>
            <person name="Kulathinal R.J."/>
            <person name="Kumar S."/>
            <person name="Kwok R."/>
            <person name="Lander E."/>
            <person name="Langley C.H."/>
            <person name="Lapoint R."/>
            <person name="Lazzaro B.P."/>
            <person name="Lee S.J."/>
            <person name="Levesque L."/>
            <person name="Li R."/>
            <person name="Lin C.F."/>
            <person name="Lin M.F."/>
            <person name="Lindblad-Toh K."/>
            <person name="Llopart A."/>
            <person name="Long M."/>
            <person name="Low L."/>
            <person name="Lozovsky E."/>
            <person name="Lu J."/>
            <person name="Luo M."/>
            <person name="Machado C.A."/>
            <person name="Makalowski W."/>
            <person name="Marzo M."/>
            <person name="Matsuda M."/>
            <person name="Matzkin L."/>
            <person name="McAllister B."/>
            <person name="McBride C.S."/>
            <person name="McKernan B."/>
            <person name="McKernan K."/>
            <person name="Mendez-Lago M."/>
            <person name="Minx P."/>
            <person name="Mollenhauer M.U."/>
            <person name="Montooth K."/>
            <person name="Mount S.M."/>
            <person name="Mu X."/>
            <person name="Myers E."/>
            <person name="Negre B."/>
            <person name="Newfeld S."/>
            <person name="Nielsen R."/>
            <person name="Noor M.A."/>
            <person name="O'Grady P."/>
            <person name="Pachter L."/>
            <person name="Papaceit M."/>
            <person name="Parisi M.J."/>
            <person name="Parisi M."/>
            <person name="Parts L."/>
            <person name="Pedersen J.S."/>
            <person name="Pesole G."/>
            <person name="Phillippy A.M."/>
            <person name="Ponting C.P."/>
            <person name="Pop M."/>
            <person name="Porcelli D."/>
            <person name="Powell J.R."/>
            <person name="Prohaska S."/>
            <person name="Pruitt K."/>
            <person name="Puig M."/>
            <person name="Quesneville H."/>
            <person name="Ram K.R."/>
            <person name="Rand D."/>
            <person name="Rasmussen M.D."/>
            <person name="Reed L.K."/>
            <person name="Reenan R."/>
            <person name="Reily A."/>
            <person name="Remington K.A."/>
            <person name="Rieger T.T."/>
            <person name="Ritchie M.G."/>
            <person name="Robin C."/>
            <person name="Rogers Y.H."/>
            <person name="Rohde C."/>
            <person name="Rozas J."/>
            <person name="Rubenfield M.J."/>
            <person name="Ruiz A."/>
            <person name="Russo S."/>
            <person name="Salzberg S.L."/>
            <person name="Sanchez-Gracia A."/>
            <person name="Saranga D.J."/>
            <person name="Sato H."/>
            <person name="Schaeffer S.W."/>
            <person name="Schatz M.C."/>
            <person name="Schlenke T."/>
            <person name="Schwartz R."/>
            <person name="Segarra C."/>
            <person name="Singh R.S."/>
            <person name="Sirot L."/>
            <person name="Sirota M."/>
            <person name="Sisneros N.B."/>
            <person name="Smith C.D."/>
            <person name="Smith T.F."/>
            <person name="Spieth J."/>
            <person name="Stage D.E."/>
            <person name="Stark A."/>
            <person name="Stephan W."/>
            <person name="Strausberg R.L."/>
            <person name="Strempel S."/>
            <person name="Sturgill D."/>
            <person name="Sutton G."/>
            <person name="Sutton G.G."/>
            <person name="Tao W."/>
            <person name="Teichmann S."/>
            <person name="Tobari Y.N."/>
            <person name="Tomimura Y."/>
            <person name="Tsolas J.M."/>
            <person name="Valente V.L."/>
            <person name="Venter E."/>
            <person name="Venter J.C."/>
            <person name="Vicario S."/>
            <person name="Vieira F.G."/>
            <person name="Vilella A.J."/>
            <person name="Villasante A."/>
            <person name="Walenz B."/>
            <person name="Wang J."/>
            <person name="Wasserman M."/>
            <person name="Watts T."/>
            <person name="Wilson D."/>
            <person name="Wilson R.K."/>
            <person name="Wing R.A."/>
            <person name="Wolfner M.F."/>
            <person name="Wong A."/>
            <person name="Wong G.K."/>
            <person name="Wu C.I."/>
            <person name="Wu G."/>
            <person name="Yamamoto D."/>
            <person name="Yang H.P."/>
            <person name="Yang S.P."/>
            <person name="Yorke J.A."/>
            <person name="Yoshida K."/>
            <person name="Zdobnov E."/>
            <person name="Zhang P."/>
            <person name="Zhang Y."/>
            <person name="Zimin A.V."/>
            <person name="Baldwin J."/>
            <person name="Abdouelleil A."/>
            <person name="Abdulkadir J."/>
            <person name="Abebe A."/>
            <person name="Abera B."/>
            <person name="Abreu J."/>
            <person name="Acer S.C."/>
            <person name="Aftuck L."/>
            <person name="Alexander A."/>
            <person name="An P."/>
            <person name="Anderson E."/>
            <person name="Anderson S."/>
            <person name="Arachi H."/>
            <person name="Azer M."/>
            <person name="Bachantsang P."/>
            <person name="Barry A."/>
            <person name="Bayul T."/>
            <person name="Berlin A."/>
            <person name="Bessette D."/>
            <person name="Bloom T."/>
            <person name="Blye J."/>
            <person name="Boguslavskiy L."/>
            <person name="Bonnet C."/>
            <person name="Boukhgalter B."/>
            <person name="Bourzgui I."/>
            <person name="Brown A."/>
            <person name="Cahill P."/>
            <person name="Channer S."/>
            <person name="Cheshatsang Y."/>
            <person name="Chuda L."/>
            <person name="Citroen M."/>
            <person name="Collymore A."/>
            <person name="Cooke P."/>
            <person name="Costello M."/>
            <person name="D'Aco K."/>
            <person name="Daza R."/>
            <person name="De Haan G."/>
            <person name="DeGray S."/>
            <person name="DeMaso C."/>
            <person name="Dhargay N."/>
            <person name="Dooley K."/>
            <person name="Dooley E."/>
            <person name="Doricent M."/>
            <person name="Dorje P."/>
            <person name="Dorjee K."/>
            <person name="Dupes A."/>
            <person name="Elong R."/>
            <person name="Falk J."/>
            <person name="Farina A."/>
            <person name="Faro S."/>
            <person name="Ferguson D."/>
            <person name="Fisher S."/>
            <person name="Foley C.D."/>
            <person name="Franke A."/>
            <person name="Friedrich D."/>
            <person name="Gadbois L."/>
            <person name="Gearin G."/>
            <person name="Gearin C.R."/>
            <person name="Giannoukos G."/>
            <person name="Goode T."/>
            <person name="Graham J."/>
            <person name="Grandbois E."/>
            <person name="Grewal S."/>
            <person name="Gyaltsen K."/>
            <person name="Hafez N."/>
            <person name="Hagos B."/>
            <person name="Hall J."/>
            <person name="Henson C."/>
            <person name="Hollinger A."/>
            <person name="Honan T."/>
            <person name="Huard M.D."/>
            <person name="Hughes L."/>
            <person name="Hurhula B."/>
            <person name="Husby M.E."/>
            <person name="Kamat A."/>
            <person name="Kanga B."/>
            <person name="Kashin S."/>
            <person name="Khazanovich D."/>
            <person name="Kisner P."/>
            <person name="Lance K."/>
            <person name="Lara M."/>
            <person name="Lee W."/>
            <person name="Lennon N."/>
            <person name="Letendre F."/>
            <person name="LeVine R."/>
            <person name="Lipovsky A."/>
            <person name="Liu X."/>
            <person name="Liu J."/>
            <person name="Liu S."/>
            <person name="Lokyitsang T."/>
            <person name="Lokyitsang Y."/>
            <person name="Lubonja R."/>
            <person name="Lui A."/>
            <person name="MacDonald P."/>
            <person name="Magnisalis V."/>
            <person name="Maru K."/>
            <person name="Matthews C."/>
            <person name="McCusker W."/>
            <person name="McDonough S."/>
            <person name="Mehta T."/>
            <person name="Meldrim J."/>
            <person name="Meneus L."/>
            <person name="Mihai O."/>
            <person name="Mihalev A."/>
            <person name="Mihova T."/>
            <person name="Mittelman R."/>
            <person name="Mlenga V."/>
            <person name="Montmayeur A."/>
            <person name="Mulrain L."/>
            <person name="Navidi A."/>
            <person name="Naylor J."/>
            <person name="Negash T."/>
            <person name="Nguyen T."/>
            <person name="Nguyen N."/>
            <person name="Nicol R."/>
            <person name="Norbu C."/>
            <person name="Norbu N."/>
            <person name="Novod N."/>
            <person name="O'Neill B."/>
            <person name="Osman S."/>
            <person name="Markiewicz E."/>
            <person name="Oyono O.L."/>
            <person name="Patti C."/>
            <person name="Phunkhang P."/>
            <person name="Pierre F."/>
            <person name="Priest M."/>
            <person name="Raghuraman S."/>
            <person name="Rege F."/>
            <person name="Reyes R."/>
            <person name="Rise C."/>
            <person name="Rogov P."/>
            <person name="Ross K."/>
            <person name="Ryan E."/>
            <person name="Settipalli S."/>
            <person name="Shea T."/>
            <person name="Sherpa N."/>
            <person name="Shi L."/>
            <person name="Shih D."/>
            <person name="Sparrow T."/>
            <person name="Spaulding J."/>
            <person name="Stalker J."/>
            <person name="Stange-Thomann N."/>
            <person name="Stavropoulos S."/>
            <person name="Stone C."/>
            <person name="Strader C."/>
            <person name="Tesfaye S."/>
            <person name="Thomson T."/>
            <person name="Thoulutsang Y."/>
            <person name="Thoulutsang D."/>
            <person name="Topham K."/>
            <person name="Topping I."/>
            <person name="Tsamla T."/>
            <person name="Vassiliev H."/>
            <person name="Vo A."/>
            <person name="Wangchuk T."/>
            <person name="Wangdi T."/>
            <person name="Weiand M."/>
            <person name="Wilkinson J."/>
            <person name="Wilson A."/>
            <person name="Yadav S."/>
            <person name="Young G."/>
            <person name="Yu Q."/>
            <person name="Zembek L."/>
            <person name="Zhong D."/>
            <person name="Zimmer A."/>
            <person name="Zwirko Z."/>
            <person name="Jaffe D.B."/>
            <person name="Alvarez P."/>
            <person name="Brockman W."/>
            <person name="Butler J."/>
            <person name="Chin C."/>
            <person name="Gnerre S."/>
            <person name="Grabherr M."/>
            <person name="Kleber M."/>
            <person name="Mauceli E."/>
            <person name="MacCallum I."/>
        </authorList>
    </citation>
    <scope>NUCLEOTIDE SEQUENCE [LARGE SCALE GENOMIC DNA]</scope>
    <source>
        <strain evidence="6">Tucson 14030-0811.24</strain>
    </source>
</reference>
<name>B4NML8_DROWI</name>
<protein>
    <recommendedName>
        <fullName evidence="4">Sulfotransferase domain-containing protein</fullName>
    </recommendedName>
</protein>
<organism evidence="5 6">
    <name type="scientific">Drosophila willistoni</name>
    <name type="common">Fruit fly</name>
    <dbReference type="NCBI Taxonomy" id="7260"/>
    <lineage>
        <taxon>Eukaryota</taxon>
        <taxon>Metazoa</taxon>
        <taxon>Ecdysozoa</taxon>
        <taxon>Arthropoda</taxon>
        <taxon>Hexapoda</taxon>
        <taxon>Insecta</taxon>
        <taxon>Pterygota</taxon>
        <taxon>Neoptera</taxon>
        <taxon>Endopterygota</taxon>
        <taxon>Diptera</taxon>
        <taxon>Brachycera</taxon>
        <taxon>Muscomorpha</taxon>
        <taxon>Ephydroidea</taxon>
        <taxon>Drosophilidae</taxon>
        <taxon>Drosophila</taxon>
        <taxon>Sophophora</taxon>
    </lineage>
</organism>
<dbReference type="GO" id="GO:0051923">
    <property type="term" value="P:sulfation"/>
    <property type="evidence" value="ECO:0007669"/>
    <property type="project" value="EnsemblMetazoa"/>
</dbReference>
<gene>
    <name evidence="5" type="primary">Dwil\GK23068</name>
    <name evidence="5" type="ORF">Dwil_GK23068</name>
</gene>
<evidence type="ECO:0000313" key="5">
    <source>
        <dbReference type="EMBL" id="EDW85607.2"/>
    </source>
</evidence>
<evidence type="ECO:0000313" key="6">
    <source>
        <dbReference type="Proteomes" id="UP000007798"/>
    </source>
</evidence>
<feature type="region of interest" description="Disordered" evidence="3">
    <location>
        <begin position="330"/>
        <end position="349"/>
    </location>
</feature>
<keyword evidence="2 5" id="KW-0808">Transferase</keyword>
<dbReference type="Pfam" id="PF00685">
    <property type="entry name" value="Sulfotransfer_1"/>
    <property type="match status" value="1"/>
</dbReference>
<dbReference type="PANTHER" id="PTHR11783">
    <property type="entry name" value="SULFOTRANSFERASE SULT"/>
    <property type="match status" value="1"/>
</dbReference>
<keyword evidence="6" id="KW-1185">Reference proteome</keyword>
<dbReference type="GO" id="GO:0006805">
    <property type="term" value="P:xenobiotic metabolic process"/>
    <property type="evidence" value="ECO:0007669"/>
    <property type="project" value="EnsemblMetazoa"/>
</dbReference>
<evidence type="ECO:0000256" key="3">
    <source>
        <dbReference type="SAM" id="MobiDB-lite"/>
    </source>
</evidence>
<evidence type="ECO:0000259" key="4">
    <source>
        <dbReference type="Pfam" id="PF00685"/>
    </source>
</evidence>
<sequence>MERELVIPKSYPINLIDKDWSKRELYFKKDSKDFLDKVHDLKVRDDDVWIVTYPKCGTTWMQELLWLLMNDCDFETALATDQEIRSPFMEFGFYTYGDADGAIQTLEDLSSPRLIKTHLPLALLPAQLWQKKAKVVYVSRNPLDALVSSYYHGLSWGFYYGQTMDQFFENEILRKRLVEETPIAHFAEFYRIRHRPWIYYTSFENMKDNLRGVIENVAEFLNKPITHEHMERLLKHLSFEQMKNNPTTNHLWERKIVNHPNAGKEDHKFVRRGKVNGYKDELKPDMIDKINCFINAELQKHDVTLENILLLKKEYNVFILSFGRSPPLDASGGHRKLKNKNKKSSPQIGRRTTLGTMREATLRLLLLIGIVLAGGCAAHLTKRSFSDQSVHGYTTERTCWWNEVCKEEFQSLFRCKCPQFSYCRSPGRYYNAYCSMTDTGYIWTQPNWDWGP</sequence>
<dbReference type="Proteomes" id="UP000007798">
    <property type="component" value="Unassembled WGS sequence"/>
</dbReference>
<proteinExistence type="inferred from homology"/>
<dbReference type="InterPro" id="IPR027417">
    <property type="entry name" value="P-loop_NTPase"/>
</dbReference>
<dbReference type="AlphaFoldDB" id="B4NML8"/>
<dbReference type="EMBL" id="CH964282">
    <property type="protein sequence ID" value="EDW85607.2"/>
    <property type="molecule type" value="Genomic_DNA"/>
</dbReference>
<dbReference type="InParanoid" id="B4NML8"/>
<dbReference type="SUPFAM" id="SSF52540">
    <property type="entry name" value="P-loop containing nucleoside triphosphate hydrolases"/>
    <property type="match status" value="1"/>
</dbReference>
<evidence type="ECO:0000256" key="2">
    <source>
        <dbReference type="ARBA" id="ARBA00022679"/>
    </source>
</evidence>
<feature type="compositionally biased region" description="Basic residues" evidence="3">
    <location>
        <begin position="333"/>
        <end position="343"/>
    </location>
</feature>
<dbReference type="InterPro" id="IPR000863">
    <property type="entry name" value="Sulfotransferase_dom"/>
</dbReference>
<dbReference type="GO" id="GO:0042742">
    <property type="term" value="P:defense response to bacterium"/>
    <property type="evidence" value="ECO:0007669"/>
    <property type="project" value="EnsemblMetazoa"/>
</dbReference>
<dbReference type="HOGENOM" id="CLU_027239_1_2_1"/>
<dbReference type="OrthoDB" id="205623at2759"/>
<evidence type="ECO:0000256" key="1">
    <source>
        <dbReference type="ARBA" id="ARBA00005771"/>
    </source>
</evidence>
<dbReference type="KEGG" id="dwi:6652438"/>